<evidence type="ECO:0000313" key="8">
    <source>
        <dbReference type="Proteomes" id="UP000029661"/>
    </source>
</evidence>
<dbReference type="Gene3D" id="3.40.630.10">
    <property type="entry name" value="Zn peptidases"/>
    <property type="match status" value="1"/>
</dbReference>
<dbReference type="KEGG" id="mfc:BRM9_0220"/>
<gene>
    <name evidence="6" type="ORF">BRM9_0220</name>
    <name evidence="7" type="ORF">ISP06_05170</name>
</gene>
<dbReference type="GO" id="GO:0046872">
    <property type="term" value="F:metal ion binding"/>
    <property type="evidence" value="ECO:0007669"/>
    <property type="project" value="UniProtKB-KW"/>
</dbReference>
<evidence type="ECO:0000256" key="4">
    <source>
        <dbReference type="ARBA" id="ARBA00022833"/>
    </source>
</evidence>
<dbReference type="OrthoDB" id="69383at2157"/>
<name>A0A089ZUP6_METFO</name>
<protein>
    <submittedName>
        <fullName evidence="6">Deacylase</fullName>
    </submittedName>
    <submittedName>
        <fullName evidence="7">Succinylglutamate desuccinylase/aspartoacylase family protein</fullName>
    </submittedName>
</protein>
<evidence type="ECO:0000259" key="5">
    <source>
        <dbReference type="Pfam" id="PF24827"/>
    </source>
</evidence>
<keyword evidence="2" id="KW-0479">Metal-binding</keyword>
<feature type="domain" description="Succinylglutamate desuccinylase/Aspartoacylase catalytic" evidence="5">
    <location>
        <begin position="53"/>
        <end position="147"/>
    </location>
</feature>
<dbReference type="PANTHER" id="PTHR37326:SF1">
    <property type="entry name" value="BLL3975 PROTEIN"/>
    <property type="match status" value="1"/>
</dbReference>
<evidence type="ECO:0000256" key="1">
    <source>
        <dbReference type="ARBA" id="ARBA00001947"/>
    </source>
</evidence>
<keyword evidence="3" id="KW-0378">Hydrolase</keyword>
<sequence length="239" mass="26143">MDVELSNIAPDTGGDISLNQDLWAELNHATICKPLIELTLKGTPLLKFGSGDPRILLCAGIHGNELPPQVAIVKLISLLNGKDINGTVYIIPIAIPYATMKNSRRFKGLDMNRNTFKDGSISNTILKTAQKLKIQAVADFHSTQPQSNPGIESVFSSKKPCNESFKIAQHITDQTSSKVISQEKAGNLYQGALEDEFNINGIPAVTCEVVSRNGKIDSGSVERSFMQMKSFLDYFNICK</sequence>
<proteinExistence type="predicted"/>
<reference evidence="6 8" key="1">
    <citation type="submission" date="2013-12" db="EMBL/GenBank/DDBJ databases">
        <title>The complete genome sequence of Methanobacterium sp. BRM9.</title>
        <authorList>
            <consortium name="Pastoral Greenhouse Gas Research Consortium"/>
            <person name="Kelly W.J."/>
            <person name="Leahy S.C."/>
            <person name="Perry R."/>
            <person name="Li D."/>
            <person name="Altermann E."/>
            <person name="Lambie S.C."/>
            <person name="Attwood G.T."/>
        </authorList>
    </citation>
    <scope>NUCLEOTIDE SEQUENCE [LARGE SCALE GENOMIC DNA]</scope>
    <source>
        <strain evidence="6 8">BRM9</strain>
    </source>
</reference>
<dbReference type="AlphaFoldDB" id="A0A089ZUP6"/>
<keyword evidence="4" id="KW-0862">Zinc</keyword>
<dbReference type="InterPro" id="IPR053138">
    <property type="entry name" value="N-alpha-Ac-DABA_deacetylase"/>
</dbReference>
<dbReference type="GeneID" id="24791363"/>
<dbReference type="SUPFAM" id="SSF53187">
    <property type="entry name" value="Zn-dependent exopeptidases"/>
    <property type="match status" value="1"/>
</dbReference>
<dbReference type="PANTHER" id="PTHR37326">
    <property type="entry name" value="BLL3975 PROTEIN"/>
    <property type="match status" value="1"/>
</dbReference>
<comment type="cofactor">
    <cofactor evidence="1">
        <name>Zn(2+)</name>
        <dbReference type="ChEBI" id="CHEBI:29105"/>
    </cofactor>
</comment>
<dbReference type="Proteomes" id="UP000606900">
    <property type="component" value="Unassembled WGS sequence"/>
</dbReference>
<dbReference type="Proteomes" id="UP000029661">
    <property type="component" value="Chromosome"/>
</dbReference>
<reference evidence="7" key="2">
    <citation type="submission" date="2020-10" db="EMBL/GenBank/DDBJ databases">
        <title>Dehalococcoides mccartyi of a TCE/Cr reducing biochatode.</title>
        <authorList>
            <person name="Matturro B."/>
        </authorList>
    </citation>
    <scope>NUCLEOTIDE SEQUENCE</scope>
    <source>
        <strain evidence="7">Bin2</strain>
    </source>
</reference>
<dbReference type="RefSeq" id="WP_052399926.1">
    <property type="nucleotide sequence ID" value="NZ_CALCVY010000131.1"/>
</dbReference>
<dbReference type="EMBL" id="JADIIL010000018">
    <property type="protein sequence ID" value="MBF4474847.1"/>
    <property type="molecule type" value="Genomic_DNA"/>
</dbReference>
<dbReference type="EMBL" id="CP006933">
    <property type="protein sequence ID" value="AIS31049.1"/>
    <property type="molecule type" value="Genomic_DNA"/>
</dbReference>
<evidence type="ECO:0000313" key="7">
    <source>
        <dbReference type="EMBL" id="MBF4474847.1"/>
    </source>
</evidence>
<dbReference type="Pfam" id="PF24827">
    <property type="entry name" value="AstE_AspA_cat"/>
    <property type="match status" value="1"/>
</dbReference>
<dbReference type="InterPro" id="IPR055438">
    <property type="entry name" value="AstE_AspA_cat"/>
</dbReference>
<accession>A0A089ZUP6</accession>
<evidence type="ECO:0000256" key="3">
    <source>
        <dbReference type="ARBA" id="ARBA00022801"/>
    </source>
</evidence>
<dbReference type="STRING" id="2162.BRM9_0220"/>
<evidence type="ECO:0000256" key="2">
    <source>
        <dbReference type="ARBA" id="ARBA00022723"/>
    </source>
</evidence>
<dbReference type="GO" id="GO:0016788">
    <property type="term" value="F:hydrolase activity, acting on ester bonds"/>
    <property type="evidence" value="ECO:0007669"/>
    <property type="project" value="InterPro"/>
</dbReference>
<organism evidence="6 8">
    <name type="scientific">Methanobacterium formicicum</name>
    <dbReference type="NCBI Taxonomy" id="2162"/>
    <lineage>
        <taxon>Archaea</taxon>
        <taxon>Methanobacteriati</taxon>
        <taxon>Methanobacteriota</taxon>
        <taxon>Methanomada group</taxon>
        <taxon>Methanobacteria</taxon>
        <taxon>Methanobacteriales</taxon>
        <taxon>Methanobacteriaceae</taxon>
        <taxon>Methanobacterium</taxon>
    </lineage>
</organism>
<evidence type="ECO:0000313" key="6">
    <source>
        <dbReference type="EMBL" id="AIS31049.1"/>
    </source>
</evidence>